<dbReference type="EMBL" id="JACJLA010000008">
    <property type="protein sequence ID" value="MBM6912740.1"/>
    <property type="molecule type" value="Genomic_DNA"/>
</dbReference>
<dbReference type="Proteomes" id="UP000707138">
    <property type="component" value="Unassembled WGS sequence"/>
</dbReference>
<keyword evidence="3" id="KW-1185">Reference proteome</keyword>
<gene>
    <name evidence="2" type="primary">thiF</name>
    <name evidence="2" type="ORF">H6A01_05310</name>
</gene>
<accession>A0ABS2GFX6</accession>
<evidence type="ECO:0000313" key="3">
    <source>
        <dbReference type="Proteomes" id="UP000707138"/>
    </source>
</evidence>
<feature type="domain" description="THIF-type NAD/FAD binding fold" evidence="1">
    <location>
        <begin position="35"/>
        <end position="193"/>
    </location>
</feature>
<dbReference type="PANTHER" id="PTHR43267">
    <property type="entry name" value="TRNA THREONYLCARBAMOYLADENOSINE DEHYDRATASE"/>
    <property type="match status" value="1"/>
</dbReference>
<dbReference type="InterPro" id="IPR035985">
    <property type="entry name" value="Ubiquitin-activating_enz"/>
</dbReference>
<dbReference type="SUPFAM" id="SSF69572">
    <property type="entry name" value="Activating enzymes of the ubiquitin-like proteins"/>
    <property type="match status" value="1"/>
</dbReference>
<keyword evidence="2" id="KW-0808">Transferase</keyword>
<dbReference type="Pfam" id="PF00899">
    <property type="entry name" value="ThiF"/>
    <property type="match status" value="1"/>
</dbReference>
<dbReference type="Gene3D" id="3.40.50.720">
    <property type="entry name" value="NAD(P)-binding Rossmann-like Domain"/>
    <property type="match status" value="1"/>
</dbReference>
<dbReference type="GO" id="GO:0016779">
    <property type="term" value="F:nucleotidyltransferase activity"/>
    <property type="evidence" value="ECO:0007669"/>
    <property type="project" value="UniProtKB-KW"/>
</dbReference>
<dbReference type="PANTHER" id="PTHR43267:SF3">
    <property type="entry name" value="THIF PROTEIN"/>
    <property type="match status" value="1"/>
</dbReference>
<dbReference type="InterPro" id="IPR045886">
    <property type="entry name" value="ThiF/MoeB/HesA"/>
</dbReference>
<dbReference type="InterPro" id="IPR012729">
    <property type="entry name" value="ThiF_fam2"/>
</dbReference>
<proteinExistence type="predicted"/>
<dbReference type="RefSeq" id="WP_205087803.1">
    <property type="nucleotide sequence ID" value="NZ_JACJLA010000008.1"/>
</dbReference>
<reference evidence="2 3" key="1">
    <citation type="journal article" date="2021" name="Sci. Rep.">
        <title>The distribution of antibiotic resistance genes in chicken gut microbiota commensals.</title>
        <authorList>
            <person name="Juricova H."/>
            <person name="Matiasovicova J."/>
            <person name="Kubasova T."/>
            <person name="Cejkova D."/>
            <person name="Rychlik I."/>
        </authorList>
    </citation>
    <scope>NUCLEOTIDE SEQUENCE [LARGE SCALE GENOMIC DNA]</scope>
    <source>
        <strain evidence="2 3">An537</strain>
    </source>
</reference>
<name>A0ABS2GFX6_9FIRM</name>
<evidence type="ECO:0000313" key="2">
    <source>
        <dbReference type="EMBL" id="MBM6912740.1"/>
    </source>
</evidence>
<dbReference type="NCBIfam" id="TIGR02354">
    <property type="entry name" value="thiF_fam2"/>
    <property type="match status" value="1"/>
</dbReference>
<dbReference type="InterPro" id="IPR000594">
    <property type="entry name" value="ThiF_NAD_FAD-bd"/>
</dbReference>
<protein>
    <submittedName>
        <fullName evidence="2">Sulfur carrier protein ThiS adenylyltransferase ThiF</fullName>
    </submittedName>
</protein>
<evidence type="ECO:0000259" key="1">
    <source>
        <dbReference type="Pfam" id="PF00899"/>
    </source>
</evidence>
<comment type="caution">
    <text evidence="2">The sequence shown here is derived from an EMBL/GenBank/DDBJ whole genome shotgun (WGS) entry which is preliminary data.</text>
</comment>
<keyword evidence="2" id="KW-0548">Nucleotidyltransferase</keyword>
<organism evidence="2 3">
    <name type="scientific">Veillonella magna</name>
    <dbReference type="NCBI Taxonomy" id="464322"/>
    <lineage>
        <taxon>Bacteria</taxon>
        <taxon>Bacillati</taxon>
        <taxon>Bacillota</taxon>
        <taxon>Negativicutes</taxon>
        <taxon>Veillonellales</taxon>
        <taxon>Veillonellaceae</taxon>
        <taxon>Veillonella</taxon>
    </lineage>
</organism>
<dbReference type="NCBIfam" id="NF006395">
    <property type="entry name" value="PRK08644.1"/>
    <property type="match status" value="1"/>
</dbReference>
<sequence>MEKNEQKTDFNSINSWPPLETEENDVQHLWQALCSHHGRDVQEQLAKAHVAVAGLGGLGSNIAVQLTRIGIGKLTLIDFDRVDITNLNRQHYFLQHVGQYKTEALRKILAMINPGIQITCITDRLTPSTVIPYLQESTIVCEAFDVADQKAMLVREIRRQLPEITIVSGNGMAGYGRTNDMCVKRLGTHLYLCGDGYSGIEGKNSVMAPRVVLCASQMANVVTSIVLGGKP</sequence>